<evidence type="ECO:0000259" key="6">
    <source>
        <dbReference type="Pfam" id="PF10566"/>
    </source>
</evidence>
<dbReference type="GO" id="GO:0016798">
    <property type="term" value="F:hydrolase activity, acting on glycosyl bonds"/>
    <property type="evidence" value="ECO:0007669"/>
    <property type="project" value="UniProtKB-KW"/>
</dbReference>
<dbReference type="PANTHER" id="PTHR35803:SF2">
    <property type="entry name" value="RETAINING ALPHA-GALACTOSIDASE"/>
    <property type="match status" value="1"/>
</dbReference>
<dbReference type="SUPFAM" id="SSF51445">
    <property type="entry name" value="(Trans)glycosidases"/>
    <property type="match status" value="1"/>
</dbReference>
<evidence type="ECO:0000313" key="12">
    <source>
        <dbReference type="Proteomes" id="UP000284417"/>
    </source>
</evidence>
<keyword evidence="4" id="KW-0106">Calcium</keyword>
<evidence type="ECO:0000256" key="2">
    <source>
        <dbReference type="ARBA" id="ARBA00011245"/>
    </source>
</evidence>
<evidence type="ECO:0000313" key="9">
    <source>
        <dbReference type="EMBL" id="RGK59223.1"/>
    </source>
</evidence>
<dbReference type="InterPro" id="IPR052720">
    <property type="entry name" value="Glycosyl_hydrolase_97"/>
</dbReference>
<dbReference type="Proteomes" id="UP000284417">
    <property type="component" value="Unassembled WGS sequence"/>
</dbReference>
<sequence>MDMKSFLVKGIVFLLVLVTACKDSDEDNLSKGGSVVGKDFAIKSPNGLLEVNVSTGKKLTFDLNYGGTPMLAKSTIALQLGHGIIWGGGRELKGAKEETINESFSTSFYLKKTVTDKYNRLYLDFGDDFDVEFRVYDEGMAYRFISKRTDNYKIYGEQADFTFAENNQIYVAYAPQSSFSSNDKFNSSFEEMYTLTTVNGVIKDKLIMTPMLAVCGNGKKLCIAESDAVNYPGLFLSRNSNSDDVLNATFAAYPTSMEPSANYGSHYQVGGYAEYIADCNGARTFPWRVLCVAERDMDLLSNDMVYRLAAPSKITNTSWIKPGLATWDYWSWWDGRGEGAKTYDTYKHFIDFAASKGLPYYIIDSGWALNGSSLAEARPEIRLEELIEYGKQKGVGLILWGGAANFSDGDMEAICQQYSRMGIKGFKIDFWEYDNQRIMERFYKAAEVSAKYNLLMIYHGCPKPSGVERTYPNIVSYEAVKGMEFASTGFVGLRDMVDYVVTFPFIRQLAGPSDYTPGAMKNIPIGSQWSRRSCEGTRCQQLALFISIFSPLGTLCDGPTNYNNNQESIDFISKIPTVWEESVPLDAKIGQYIIIARKGHNGEWFVGGVNNKDARTVTVPLSFLTAGEYTMELMRDADDAALNAKHYVKEVKNVSNATSLTIKMAPGGGFAARIY</sequence>
<gene>
    <name evidence="10" type="ORF">DW042_23530</name>
    <name evidence="9" type="ORF">DXD03_18125</name>
</gene>
<evidence type="ECO:0000256" key="3">
    <source>
        <dbReference type="ARBA" id="ARBA00022801"/>
    </source>
</evidence>
<keyword evidence="3 10" id="KW-0378">Hydrolase</keyword>
<evidence type="ECO:0000256" key="1">
    <source>
        <dbReference type="ARBA" id="ARBA00001913"/>
    </source>
</evidence>
<dbReference type="EMBL" id="QROC01000057">
    <property type="protein sequence ID" value="RHK89339.1"/>
    <property type="molecule type" value="Genomic_DNA"/>
</dbReference>
<comment type="caution">
    <text evidence="10">The sequence shown here is derived from an EMBL/GenBank/DDBJ whole genome shotgun (WGS) entry which is preliminary data.</text>
</comment>
<dbReference type="PROSITE" id="PS51257">
    <property type="entry name" value="PROKAR_LIPOPROTEIN"/>
    <property type="match status" value="1"/>
</dbReference>
<dbReference type="InterPro" id="IPR029486">
    <property type="entry name" value="GH97_N"/>
</dbReference>
<evidence type="ECO:0000256" key="5">
    <source>
        <dbReference type="ARBA" id="ARBA00023295"/>
    </source>
</evidence>
<evidence type="ECO:0000313" key="11">
    <source>
        <dbReference type="Proteomes" id="UP000261210"/>
    </source>
</evidence>
<dbReference type="InterPro" id="IPR019563">
    <property type="entry name" value="GH97_catalytic"/>
</dbReference>
<dbReference type="GO" id="GO:0030246">
    <property type="term" value="F:carbohydrate binding"/>
    <property type="evidence" value="ECO:0007669"/>
    <property type="project" value="InterPro"/>
</dbReference>
<organism evidence="10 12">
    <name type="scientific">Bacteroides xylanisolvens</name>
    <dbReference type="NCBI Taxonomy" id="371601"/>
    <lineage>
        <taxon>Bacteria</taxon>
        <taxon>Pseudomonadati</taxon>
        <taxon>Bacteroidota</taxon>
        <taxon>Bacteroidia</taxon>
        <taxon>Bacteroidales</taxon>
        <taxon>Bacteroidaceae</taxon>
        <taxon>Bacteroides</taxon>
    </lineage>
</organism>
<dbReference type="AlphaFoldDB" id="A0A1Y4UZV7"/>
<dbReference type="EMBL" id="QSQU01000030">
    <property type="protein sequence ID" value="RGK59223.1"/>
    <property type="molecule type" value="Genomic_DNA"/>
</dbReference>
<dbReference type="PANTHER" id="PTHR35803">
    <property type="entry name" value="GLUCAN 1,4-ALPHA-GLUCOSIDASE SUSB-RELATED"/>
    <property type="match status" value="1"/>
</dbReference>
<feature type="domain" description="Glycosyl-hydrolase 97 catalytic" evidence="6">
    <location>
        <begin position="333"/>
        <end position="480"/>
    </location>
</feature>
<dbReference type="Pfam" id="PF10566">
    <property type="entry name" value="Glyco_hydro_97"/>
    <property type="match status" value="1"/>
</dbReference>
<dbReference type="Proteomes" id="UP000261210">
    <property type="component" value="Unassembled WGS sequence"/>
</dbReference>
<dbReference type="Gene3D" id="2.70.98.10">
    <property type="match status" value="1"/>
</dbReference>
<dbReference type="InterPro" id="IPR014718">
    <property type="entry name" value="GH-type_carb-bd"/>
</dbReference>
<dbReference type="InterPro" id="IPR013780">
    <property type="entry name" value="Glyco_hydro_b"/>
</dbReference>
<dbReference type="InterPro" id="IPR017853">
    <property type="entry name" value="GH"/>
</dbReference>
<dbReference type="Gene3D" id="3.20.20.70">
    <property type="entry name" value="Aldolase class I"/>
    <property type="match status" value="1"/>
</dbReference>
<protein>
    <submittedName>
        <fullName evidence="10">Glycoside hydrolase family 97 protein</fullName>
    </submittedName>
</protein>
<evidence type="ECO:0000256" key="4">
    <source>
        <dbReference type="ARBA" id="ARBA00022837"/>
    </source>
</evidence>
<dbReference type="Pfam" id="PF14508">
    <property type="entry name" value="GH97_N"/>
    <property type="match status" value="1"/>
</dbReference>
<dbReference type="InterPro" id="IPR013785">
    <property type="entry name" value="Aldolase_TIM"/>
</dbReference>
<comment type="subunit">
    <text evidence="2">Monomer.</text>
</comment>
<dbReference type="Gene3D" id="2.60.40.1180">
    <property type="entry name" value="Golgi alpha-mannosidase II"/>
    <property type="match status" value="1"/>
</dbReference>
<evidence type="ECO:0000259" key="8">
    <source>
        <dbReference type="Pfam" id="PF14509"/>
    </source>
</evidence>
<name>A0A1Y4UZV7_9BACE</name>
<evidence type="ECO:0000313" key="10">
    <source>
        <dbReference type="EMBL" id="RHK89339.1"/>
    </source>
</evidence>
<dbReference type="InterPro" id="IPR029483">
    <property type="entry name" value="GH97_C"/>
</dbReference>
<accession>A0A1Y4UZV7</accession>
<feature type="domain" description="Glycosyl-hydrolase 97 N-terminal" evidence="7">
    <location>
        <begin position="42"/>
        <end position="311"/>
    </location>
</feature>
<feature type="domain" description="Glycosyl-hydrolase 97 C-terminal oligomerisation" evidence="8">
    <location>
        <begin position="578"/>
        <end position="674"/>
    </location>
</feature>
<proteinExistence type="predicted"/>
<comment type="cofactor">
    <cofactor evidence="1">
        <name>Ca(2+)</name>
        <dbReference type="ChEBI" id="CHEBI:29108"/>
    </cofactor>
</comment>
<dbReference type="Pfam" id="PF14509">
    <property type="entry name" value="GH97_C"/>
    <property type="match status" value="1"/>
</dbReference>
<keyword evidence="5" id="KW-0326">Glycosidase</keyword>
<evidence type="ECO:0000259" key="7">
    <source>
        <dbReference type="Pfam" id="PF14508"/>
    </source>
</evidence>
<reference evidence="11 12" key="1">
    <citation type="submission" date="2018-08" db="EMBL/GenBank/DDBJ databases">
        <title>A genome reference for cultivated species of the human gut microbiota.</title>
        <authorList>
            <person name="Zou Y."/>
            <person name="Xue W."/>
            <person name="Luo G."/>
        </authorList>
    </citation>
    <scope>NUCLEOTIDE SEQUENCE [LARGE SCALE GENOMIC DNA]</scope>
    <source>
        <strain evidence="10 12">AF39-6AC</strain>
        <strain evidence="9 11">TF10-34</strain>
    </source>
</reference>